<protein>
    <submittedName>
        <fullName evidence="2">Uncharacterized protein</fullName>
    </submittedName>
</protein>
<evidence type="ECO:0000313" key="3">
    <source>
        <dbReference type="Proteomes" id="UP000774617"/>
    </source>
</evidence>
<evidence type="ECO:0000313" key="2">
    <source>
        <dbReference type="EMBL" id="KAH7054402.1"/>
    </source>
</evidence>
<gene>
    <name evidence="2" type="ORF">B0J12DRAFT_778006</name>
</gene>
<keyword evidence="3" id="KW-1185">Reference proteome</keyword>
<feature type="transmembrane region" description="Helical" evidence="1">
    <location>
        <begin position="6"/>
        <end position="25"/>
    </location>
</feature>
<keyword evidence="1" id="KW-1133">Transmembrane helix</keyword>
<keyword evidence="1" id="KW-0812">Transmembrane</keyword>
<name>A0ABQ8GFI8_9PEZI</name>
<dbReference type="EMBL" id="JAGTJR010000009">
    <property type="protein sequence ID" value="KAH7054402.1"/>
    <property type="molecule type" value="Genomic_DNA"/>
</dbReference>
<dbReference type="Proteomes" id="UP000774617">
    <property type="component" value="Unassembled WGS sequence"/>
</dbReference>
<proteinExistence type="predicted"/>
<comment type="caution">
    <text evidence="2">The sequence shown here is derived from an EMBL/GenBank/DDBJ whole genome shotgun (WGS) entry which is preliminary data.</text>
</comment>
<reference evidence="2 3" key="1">
    <citation type="journal article" date="2021" name="Nat. Commun.">
        <title>Genetic determinants of endophytism in the Arabidopsis root mycobiome.</title>
        <authorList>
            <person name="Mesny F."/>
            <person name="Miyauchi S."/>
            <person name="Thiergart T."/>
            <person name="Pickel B."/>
            <person name="Atanasova L."/>
            <person name="Karlsson M."/>
            <person name="Huettel B."/>
            <person name="Barry K.W."/>
            <person name="Haridas S."/>
            <person name="Chen C."/>
            <person name="Bauer D."/>
            <person name="Andreopoulos W."/>
            <person name="Pangilinan J."/>
            <person name="LaButti K."/>
            <person name="Riley R."/>
            <person name="Lipzen A."/>
            <person name="Clum A."/>
            <person name="Drula E."/>
            <person name="Henrissat B."/>
            <person name="Kohler A."/>
            <person name="Grigoriev I.V."/>
            <person name="Martin F.M."/>
            <person name="Hacquard S."/>
        </authorList>
    </citation>
    <scope>NUCLEOTIDE SEQUENCE [LARGE SCALE GENOMIC DNA]</scope>
    <source>
        <strain evidence="2 3">MPI-SDFR-AT-0080</strain>
    </source>
</reference>
<accession>A0ABQ8GFI8</accession>
<sequence>MALDVFVNFYLLGMFVVPLFRNQFVNRKLRGLAVRSMWTAVGSVVATISNLIMLIMIDAPGWLCLSSCGVDIFANAALLFYLSKLTIPQMTRTLRKDNCEAKATWTLAQYNQPDSDGNSQHSGTHNRGVHTTDIAIDMYGGPRAKIGTMTTVCEAKASSRKTSIADNDSQTLIVTPPNGIHVSREVELDSRLIV</sequence>
<organism evidence="2 3">
    <name type="scientific">Macrophomina phaseolina</name>
    <dbReference type="NCBI Taxonomy" id="35725"/>
    <lineage>
        <taxon>Eukaryota</taxon>
        <taxon>Fungi</taxon>
        <taxon>Dikarya</taxon>
        <taxon>Ascomycota</taxon>
        <taxon>Pezizomycotina</taxon>
        <taxon>Dothideomycetes</taxon>
        <taxon>Dothideomycetes incertae sedis</taxon>
        <taxon>Botryosphaeriales</taxon>
        <taxon>Botryosphaeriaceae</taxon>
        <taxon>Macrophomina</taxon>
    </lineage>
</organism>
<evidence type="ECO:0000256" key="1">
    <source>
        <dbReference type="SAM" id="Phobius"/>
    </source>
</evidence>
<feature type="transmembrane region" description="Helical" evidence="1">
    <location>
        <begin position="63"/>
        <end position="82"/>
    </location>
</feature>
<keyword evidence="1" id="KW-0472">Membrane</keyword>
<feature type="transmembrane region" description="Helical" evidence="1">
    <location>
        <begin position="37"/>
        <end position="57"/>
    </location>
</feature>